<dbReference type="Gene3D" id="3.40.50.2000">
    <property type="entry name" value="Glycogen Phosphorylase B"/>
    <property type="match status" value="2"/>
</dbReference>
<reference evidence="3 4" key="1">
    <citation type="submission" date="2016-10" db="EMBL/GenBank/DDBJ databases">
        <authorList>
            <person name="de Groot N.N."/>
        </authorList>
    </citation>
    <scope>NUCLEOTIDE SEQUENCE [LARGE SCALE GENOMIC DNA]</scope>
    <source>
        <strain evidence="3 4">DSM 15893</strain>
    </source>
</reference>
<dbReference type="AlphaFoldDB" id="A0A1I5N8U3"/>
<dbReference type="SUPFAM" id="SSF53756">
    <property type="entry name" value="UDP-Glycosyltransferase/glycogen phosphorylase"/>
    <property type="match status" value="1"/>
</dbReference>
<name>A0A1I5N8U3_9GAMM</name>
<dbReference type="OrthoDB" id="9816424at2"/>
<dbReference type="RefSeq" id="WP_074926327.1">
    <property type="nucleotide sequence ID" value="NZ_FOWR01000009.1"/>
</dbReference>
<dbReference type="STRING" id="1121869.SAMN03084138_01524"/>
<evidence type="ECO:0000259" key="2">
    <source>
        <dbReference type="Pfam" id="PF13579"/>
    </source>
</evidence>
<dbReference type="Proteomes" id="UP000182692">
    <property type="component" value="Unassembled WGS sequence"/>
</dbReference>
<evidence type="ECO:0000256" key="1">
    <source>
        <dbReference type="ARBA" id="ARBA00022679"/>
    </source>
</evidence>
<dbReference type="GO" id="GO:0009103">
    <property type="term" value="P:lipopolysaccharide biosynthetic process"/>
    <property type="evidence" value="ECO:0007669"/>
    <property type="project" value="TreeGrafter"/>
</dbReference>
<evidence type="ECO:0000313" key="3">
    <source>
        <dbReference type="EMBL" id="SFP18258.1"/>
    </source>
</evidence>
<dbReference type="Pfam" id="PF13579">
    <property type="entry name" value="Glyco_trans_4_4"/>
    <property type="match status" value="1"/>
</dbReference>
<dbReference type="PANTHER" id="PTHR46401:SF2">
    <property type="entry name" value="GLYCOSYLTRANSFERASE WBBK-RELATED"/>
    <property type="match status" value="1"/>
</dbReference>
<organism evidence="3 4">
    <name type="scientific">Enterovibrio norvegicus DSM 15893</name>
    <dbReference type="NCBI Taxonomy" id="1121869"/>
    <lineage>
        <taxon>Bacteria</taxon>
        <taxon>Pseudomonadati</taxon>
        <taxon>Pseudomonadota</taxon>
        <taxon>Gammaproteobacteria</taxon>
        <taxon>Vibrionales</taxon>
        <taxon>Vibrionaceae</taxon>
        <taxon>Enterovibrio</taxon>
    </lineage>
</organism>
<dbReference type="GeneID" id="35871889"/>
<feature type="domain" description="Glycosyltransferase subfamily 4-like N-terminal" evidence="2">
    <location>
        <begin position="25"/>
        <end position="197"/>
    </location>
</feature>
<dbReference type="PANTHER" id="PTHR46401">
    <property type="entry name" value="GLYCOSYLTRANSFERASE WBBK-RELATED"/>
    <property type="match status" value="1"/>
</dbReference>
<gene>
    <name evidence="3" type="ORF">SAMN03084138_01524</name>
</gene>
<accession>A0A1I5N8U3</accession>
<proteinExistence type="predicted"/>
<protein>
    <submittedName>
        <fullName evidence="3">Glycosyltransferase involved in cell wall bisynthesis</fullName>
    </submittedName>
</protein>
<dbReference type="EMBL" id="FOWR01000009">
    <property type="protein sequence ID" value="SFP18258.1"/>
    <property type="molecule type" value="Genomic_DNA"/>
</dbReference>
<keyword evidence="1 3" id="KW-0808">Transferase</keyword>
<dbReference type="InterPro" id="IPR028098">
    <property type="entry name" value="Glyco_trans_4-like_N"/>
</dbReference>
<evidence type="ECO:0000313" key="4">
    <source>
        <dbReference type="Proteomes" id="UP000182692"/>
    </source>
</evidence>
<dbReference type="GO" id="GO:0016757">
    <property type="term" value="F:glycosyltransferase activity"/>
    <property type="evidence" value="ECO:0007669"/>
    <property type="project" value="TreeGrafter"/>
</dbReference>
<sequence length="386" mass="44081">MKITHITNYFMEGLNYQDTELPIHQAELKCDVSVITSERYYPFPNYYASYKKILGDRIREEGNYRFKSCDIFRLKPRFERSSSSIVILPLFRVFNLLRKLSPKVVHVHGELSFSIFAAVLYATTSNAKVFVDCHADNVNFNYKSSRNARILINIFSVAHKLLSSKITGYLPITQASSDYLQEALKIPKEKITLLPLGAKGKQPVVNEIARDIAFVYSGKITREKGVLEALKIVQGLTNRNFPHNFSFNVVGEFGDATFKSEVLDVIQKLDYKVNLYPFLNFEKLEKIYRQSHIGMWIGTASNSIQDCACAGCIVFIGKSRTTSHLALDGELILDAGNVEDSVNKLGNLFENREKLDSLVKRSQEMINRYTWEEIAKTSVKVYQNYE</sequence>